<feature type="region of interest" description="Disordered" evidence="2">
    <location>
        <begin position="532"/>
        <end position="558"/>
    </location>
</feature>
<protein>
    <submittedName>
        <fullName evidence="3">Uncharacterized protein</fullName>
    </submittedName>
</protein>
<name>Q4UHL8_THEAN</name>
<dbReference type="RefSeq" id="XP_954098.1">
    <property type="nucleotide sequence ID" value="XM_949005.1"/>
</dbReference>
<dbReference type="Proteomes" id="UP000001950">
    <property type="component" value="Chromosome 1"/>
</dbReference>
<feature type="coiled-coil region" evidence="1">
    <location>
        <begin position="118"/>
        <end position="152"/>
    </location>
</feature>
<gene>
    <name evidence="3" type="ORF">TA02780</name>
</gene>
<dbReference type="KEGG" id="tan:TA02780"/>
<dbReference type="Gene3D" id="3.40.50.11860">
    <property type="entry name" value="Diphthamide synthesis DPH1/DPH2 domain 3"/>
    <property type="match status" value="1"/>
</dbReference>
<dbReference type="InterPro" id="IPR042265">
    <property type="entry name" value="DPH1/DPH2_3"/>
</dbReference>
<feature type="compositionally biased region" description="Polar residues" evidence="2">
    <location>
        <begin position="532"/>
        <end position="544"/>
    </location>
</feature>
<accession>Q4UHL8</accession>
<evidence type="ECO:0000256" key="1">
    <source>
        <dbReference type="SAM" id="Coils"/>
    </source>
</evidence>
<evidence type="ECO:0000313" key="4">
    <source>
        <dbReference type="Proteomes" id="UP000001950"/>
    </source>
</evidence>
<dbReference type="OrthoDB" id="361972at2759"/>
<proteinExistence type="predicted"/>
<reference evidence="3 4" key="1">
    <citation type="journal article" date="2005" name="Science">
        <title>Genome of the host-cell transforming parasite Theileria annulata compared with T. parva.</title>
        <authorList>
            <person name="Pain A."/>
            <person name="Renauld H."/>
            <person name="Berriman M."/>
            <person name="Murphy L."/>
            <person name="Yeats C.A."/>
            <person name="Weir W."/>
            <person name="Kerhornou A."/>
            <person name="Aslett M."/>
            <person name="Bishop R."/>
            <person name="Bouchier C."/>
            <person name="Cochet M."/>
            <person name="Coulson R.M.R."/>
            <person name="Cronin A."/>
            <person name="de Villiers E.P."/>
            <person name="Fraser A."/>
            <person name="Fosker N."/>
            <person name="Gardner M."/>
            <person name="Goble A."/>
            <person name="Griffiths-Jones S."/>
            <person name="Harris D.E."/>
            <person name="Katzer F."/>
            <person name="Larke N."/>
            <person name="Lord A."/>
            <person name="Maser P."/>
            <person name="McKellar S."/>
            <person name="Mooney P."/>
            <person name="Morton F."/>
            <person name="Nene V."/>
            <person name="O'Neil S."/>
            <person name="Price C."/>
            <person name="Quail M.A."/>
            <person name="Rabbinowitsch E."/>
            <person name="Rawlings N.D."/>
            <person name="Rutter S."/>
            <person name="Saunders D."/>
            <person name="Seeger K."/>
            <person name="Shah T."/>
            <person name="Squares R."/>
            <person name="Squares S."/>
            <person name="Tivey A."/>
            <person name="Walker A.R."/>
            <person name="Woodward J."/>
            <person name="Dobbelaere D.A.E."/>
            <person name="Langsley G."/>
            <person name="Rajandream M.A."/>
            <person name="McKeever D."/>
            <person name="Shiels B."/>
            <person name="Tait A."/>
            <person name="Barrell B.G."/>
            <person name="Hall N."/>
        </authorList>
    </citation>
    <scope>NUCLEOTIDE SEQUENCE [LARGE SCALE GENOMIC DNA]</scope>
    <source>
        <strain evidence="4">Ankara</strain>
    </source>
</reference>
<dbReference type="InParanoid" id="Q4UHL8"/>
<dbReference type="GeneID" id="3863970"/>
<dbReference type="STRING" id="5874.Q4UHL8"/>
<keyword evidence="1" id="KW-0175">Coiled coil</keyword>
<dbReference type="EMBL" id="CR940347">
    <property type="protein sequence ID" value="CAI73421.1"/>
    <property type="molecule type" value="Genomic_DNA"/>
</dbReference>
<dbReference type="eggNOG" id="KOG2648">
    <property type="taxonomic scope" value="Eukaryota"/>
</dbReference>
<sequence>MILDCIVYIGDDYIELDTFIFYLHYKYIIDFNLLNSKINELIKNVKFDTVIFLYENSLHYLLENISLIFLNNNIKFISHINNNKFNSFNKFNSDNIKLNSDNIKLNNKNLYQFIKNEKNNKISENNKFTENLEEITENLENLEINYGKIKINIIEKNIIENKNTILIYTNINNNNIINTLSLEYWNNIYEITFNSHKIDKIDQIIENKEILEKNNKINQINKISENSENLGEITEKNKITQKSTEFTEILENNNKIIENLEKDKISEDLSKITEKNNFSDNCPTITEKSQKSTEITENLEKNKISEDLREITEKNKISEDFGKFTESTQKSTEFTQKNKITQKCTEFTENLEKNKISEDLREITENSQKSTQNTEITQITEISTEKSQITQDIVIKNMYMECEKLRMKRFVLLEKIKENKIFGIITIKPYKNNNLRNLLQKILETNNCKFVQISINNLTENKLFNFQNINFFILLTNNLNIINFNKNNNNLFNNNKLFNLILPYELLIGFNIIKWTPYIFDFNIISSVTVSGPTESNGPDNRSTGIEDTKNTTKDPIGASTVMEENSTIQIAAPKVGTSTTNTLGKGANFTAMECTTGKGANFTATKCTMGKGANFTAMECTTEKNTNKVAAVTKTRESGTNSNTKDIKGSEGFNTGSNTKEDLFGVCRGTDPVTEENLIKQFAATKLDNTIESNSNTNDSGIKDIEGEGVDEETTFGDGRGTVGRGPYTVTEELTNNIKMDIKERFENLYEKILNNNKRNFSGLNPNFNNKTIILKGSYGIPTSYQHEHYI</sequence>
<organism evidence="3 4">
    <name type="scientific">Theileria annulata</name>
    <dbReference type="NCBI Taxonomy" id="5874"/>
    <lineage>
        <taxon>Eukaryota</taxon>
        <taxon>Sar</taxon>
        <taxon>Alveolata</taxon>
        <taxon>Apicomplexa</taxon>
        <taxon>Aconoidasida</taxon>
        <taxon>Piroplasmida</taxon>
        <taxon>Theileriidae</taxon>
        <taxon>Theileria</taxon>
    </lineage>
</organism>
<evidence type="ECO:0000256" key="2">
    <source>
        <dbReference type="SAM" id="MobiDB-lite"/>
    </source>
</evidence>
<dbReference type="VEuPathDB" id="PiroplasmaDB:TA02780"/>
<keyword evidence="4" id="KW-1185">Reference proteome</keyword>
<dbReference type="AlphaFoldDB" id="Q4UHL8"/>
<feature type="region of interest" description="Disordered" evidence="2">
    <location>
        <begin position="635"/>
        <end position="655"/>
    </location>
</feature>
<evidence type="ECO:0000313" key="3">
    <source>
        <dbReference type="EMBL" id="CAI73421.1"/>
    </source>
</evidence>
<feature type="region of interest" description="Disordered" evidence="2">
    <location>
        <begin position="695"/>
        <end position="727"/>
    </location>
</feature>